<dbReference type="InterPro" id="IPR036237">
    <property type="entry name" value="Xyl_isomerase-like_sf"/>
</dbReference>
<dbReference type="InterPro" id="IPR013022">
    <property type="entry name" value="Xyl_isomerase-like_TIM-brl"/>
</dbReference>
<sequence>MRIGLCSIADGDSPIEDVINTAAAVGCNAIEIWGRDHVGDGSPATCRNIRDAARTRSVDIAVYGSYLRPGTPEYETDVESALETADQLGASMIRVWAGTQEYQDRTDEHWEHVVADLIDLTDRAASYNLEVTVEKHEGTLTNDGDGARRLIEAVGRDSCRLNWQPLFGLPADEILAEAHDLAPLSNNVHVQAVPKVGLNWEHRCLLEEAHFDLPAVLEAFGAAGFDGCIEIEFVTDEMEFETALRRDVAYLETLLN</sequence>
<comment type="caution">
    <text evidence="2">The sequence shown here is derived from an EMBL/GenBank/DDBJ whole genome shotgun (WGS) entry which is preliminary data.</text>
</comment>
<reference evidence="2 3" key="1">
    <citation type="submission" date="2022-09" db="EMBL/GenBank/DDBJ databases">
        <title>Enrichment on poylsaccharides allowed isolation of novel metabolic and taxonomic groups of Haloarchaea.</title>
        <authorList>
            <person name="Sorokin D.Y."/>
            <person name="Elcheninov A.G."/>
            <person name="Khizhniak T.V."/>
            <person name="Kolganova T.V."/>
            <person name="Kublanov I.V."/>
        </authorList>
    </citation>
    <scope>NUCLEOTIDE SEQUENCE [LARGE SCALE GENOMIC DNA]</scope>
    <source>
        <strain evidence="2 3">AArc-curdl1</strain>
    </source>
</reference>
<evidence type="ECO:0000313" key="2">
    <source>
        <dbReference type="EMBL" id="MCU4751244.1"/>
    </source>
</evidence>
<dbReference type="AlphaFoldDB" id="A0AAP2Z5R2"/>
<protein>
    <submittedName>
        <fullName evidence="2">Sugar phosphate isomerase/epimerase</fullName>
    </submittedName>
</protein>
<dbReference type="InterPro" id="IPR050312">
    <property type="entry name" value="IolE/XylAMocC-like"/>
</dbReference>
<name>A0AAP2Z5R2_9EURY</name>
<evidence type="ECO:0000259" key="1">
    <source>
        <dbReference type="Pfam" id="PF01261"/>
    </source>
</evidence>
<dbReference type="PANTHER" id="PTHR12110:SF41">
    <property type="entry name" value="INOSOSE DEHYDRATASE"/>
    <property type="match status" value="1"/>
</dbReference>
<keyword evidence="3" id="KW-1185">Reference proteome</keyword>
<dbReference type="EMBL" id="JAOPJZ010000002">
    <property type="protein sequence ID" value="MCU4751244.1"/>
    <property type="molecule type" value="Genomic_DNA"/>
</dbReference>
<dbReference type="Gene3D" id="3.20.20.150">
    <property type="entry name" value="Divalent-metal-dependent TIM barrel enzymes"/>
    <property type="match status" value="1"/>
</dbReference>
<dbReference type="GO" id="GO:0016853">
    <property type="term" value="F:isomerase activity"/>
    <property type="evidence" value="ECO:0007669"/>
    <property type="project" value="UniProtKB-KW"/>
</dbReference>
<organism evidence="2 3">
    <name type="scientific">Natronosalvus hydrolyticus</name>
    <dbReference type="NCBI Taxonomy" id="2979988"/>
    <lineage>
        <taxon>Archaea</taxon>
        <taxon>Methanobacteriati</taxon>
        <taxon>Methanobacteriota</taxon>
        <taxon>Stenosarchaea group</taxon>
        <taxon>Halobacteria</taxon>
        <taxon>Halobacteriales</taxon>
        <taxon>Natrialbaceae</taxon>
        <taxon>Natronosalvus</taxon>
    </lineage>
</organism>
<keyword evidence="2" id="KW-0413">Isomerase</keyword>
<dbReference type="PANTHER" id="PTHR12110">
    <property type="entry name" value="HYDROXYPYRUVATE ISOMERASE"/>
    <property type="match status" value="1"/>
</dbReference>
<gene>
    <name evidence="2" type="ORF">OB919_04480</name>
</gene>
<dbReference type="Proteomes" id="UP001321047">
    <property type="component" value="Unassembled WGS sequence"/>
</dbReference>
<feature type="domain" description="Xylose isomerase-like TIM barrel" evidence="1">
    <location>
        <begin position="21"/>
        <end position="252"/>
    </location>
</feature>
<dbReference type="Pfam" id="PF01261">
    <property type="entry name" value="AP_endonuc_2"/>
    <property type="match status" value="1"/>
</dbReference>
<dbReference type="SUPFAM" id="SSF51658">
    <property type="entry name" value="Xylose isomerase-like"/>
    <property type="match status" value="1"/>
</dbReference>
<evidence type="ECO:0000313" key="3">
    <source>
        <dbReference type="Proteomes" id="UP001321047"/>
    </source>
</evidence>
<dbReference type="RefSeq" id="WP_342806814.1">
    <property type="nucleotide sequence ID" value="NZ_JAOPJZ010000002.1"/>
</dbReference>
<proteinExistence type="predicted"/>
<accession>A0AAP2Z5R2</accession>